<keyword evidence="2 5" id="KW-0540">Nuclease</keyword>
<comment type="function">
    <text evidence="5">Bidirectionally degrades single-stranded DNA into large acid-insoluble oligonucleotides, which are then degraded further into small acid-soluble oligonucleotides.</text>
</comment>
<evidence type="ECO:0000256" key="6">
    <source>
        <dbReference type="RuleBase" id="RU004355"/>
    </source>
</evidence>
<sequence length="415" mass="45536">MVRERTRRAELTVDELNAYIQGLFNSDLLLKALVISGEIAEFKRHTSGHCYFTLLGTDTRISCAMFRRDADLLPEWPRNGDQVLIEGSVGVYPQRGVYQLYARRLIPVGAGAIERARQELKRRLELEGLFHPSHKRPISPYPSRVAVITSATGAALRDVLRISGRRYPLSDIVVVPTLVQGPDAPEDIVRAFARAGAMSGVDCVLLVRGGGSREDLVPFDDERVVRAVRNCPFPVVSGIGHEVDSTLSDLAADLTASTPSAAAEVVFPDRAALLAWLAQVRQRVGGSARRRIGVERARCRLALEGMERALKLRTGTERSRLHEGLRALSRSMTLRLRDARSELSTRAASLSGLSPLAALARGYVIAEREGRRLFSVREALSGAALSLCFRDGRADCLVRAIAPFDPPNEGALEER</sequence>
<dbReference type="PANTHER" id="PTHR30008">
    <property type="entry name" value="EXODEOXYRIBONUCLEASE 7 LARGE SUBUNIT"/>
    <property type="match status" value="1"/>
</dbReference>
<keyword evidence="3 5" id="KW-0378">Hydrolase</keyword>
<keyword evidence="10" id="KW-1185">Reference proteome</keyword>
<dbReference type="EC" id="3.1.11.6" evidence="5"/>
<dbReference type="Pfam" id="PF13742">
    <property type="entry name" value="tRNA_anti_2"/>
    <property type="match status" value="1"/>
</dbReference>
<dbReference type="CDD" id="cd04489">
    <property type="entry name" value="ExoVII_LU_OBF"/>
    <property type="match status" value="1"/>
</dbReference>
<evidence type="ECO:0000259" key="8">
    <source>
        <dbReference type="Pfam" id="PF13742"/>
    </source>
</evidence>
<protein>
    <recommendedName>
        <fullName evidence="5">Exodeoxyribonuclease 7 large subunit</fullName>
        <ecNumber evidence="5">3.1.11.6</ecNumber>
    </recommendedName>
    <alternativeName>
        <fullName evidence="5">Exodeoxyribonuclease VII large subunit</fullName>
        <shortName evidence="5">Exonuclease VII large subunit</shortName>
    </alternativeName>
</protein>
<dbReference type="InterPro" id="IPR025824">
    <property type="entry name" value="OB-fold_nuc-bd_dom"/>
</dbReference>
<dbReference type="InterPro" id="IPR003753">
    <property type="entry name" value="Exonuc_VII_L"/>
</dbReference>
<dbReference type="PANTHER" id="PTHR30008:SF0">
    <property type="entry name" value="EXODEOXYRIBONUCLEASE 7 LARGE SUBUNIT"/>
    <property type="match status" value="1"/>
</dbReference>
<dbReference type="InterPro" id="IPR020579">
    <property type="entry name" value="Exonuc_VII_lsu_C"/>
</dbReference>
<evidence type="ECO:0000256" key="1">
    <source>
        <dbReference type="ARBA" id="ARBA00022490"/>
    </source>
</evidence>
<feature type="domain" description="Exonuclease VII large subunit C-terminal" evidence="7">
    <location>
        <begin position="308"/>
        <end position="396"/>
    </location>
</feature>
<evidence type="ECO:0000313" key="10">
    <source>
        <dbReference type="Proteomes" id="UP000008957"/>
    </source>
</evidence>
<feature type="domain" description="Exonuclease VII large subunit C-terminal" evidence="7">
    <location>
        <begin position="129"/>
        <end position="306"/>
    </location>
</feature>
<dbReference type="AlphaFoldDB" id="A0AB94IWD0"/>
<comment type="subunit">
    <text evidence="5">Heterooligomer composed of large and small subunits.</text>
</comment>
<dbReference type="KEGG" id="sbr:SY1_07140"/>
<comment type="subcellular location">
    <subcellularLocation>
        <location evidence="5 6">Cytoplasm</location>
    </subcellularLocation>
</comment>
<keyword evidence="1 5" id="KW-0963">Cytoplasm</keyword>
<dbReference type="NCBIfam" id="TIGR00237">
    <property type="entry name" value="xseA"/>
    <property type="match status" value="1"/>
</dbReference>
<evidence type="ECO:0000313" key="9">
    <source>
        <dbReference type="EMBL" id="CBL28057.1"/>
    </source>
</evidence>
<dbReference type="GO" id="GO:0009318">
    <property type="term" value="C:exodeoxyribonuclease VII complex"/>
    <property type="evidence" value="ECO:0007669"/>
    <property type="project" value="UniProtKB-UniRule"/>
</dbReference>
<dbReference type="RefSeq" id="WP_015556204.1">
    <property type="nucleotide sequence ID" value="NC_021038.1"/>
</dbReference>
<accession>A0AB94IWD0</accession>
<comment type="catalytic activity">
    <reaction evidence="5 6">
        <text>Exonucleolytic cleavage in either 5'- to 3'- or 3'- to 5'-direction to yield nucleoside 5'-phosphates.</text>
        <dbReference type="EC" id="3.1.11.6"/>
    </reaction>
</comment>
<dbReference type="Pfam" id="PF02601">
    <property type="entry name" value="Exonuc_VII_L"/>
    <property type="match status" value="2"/>
</dbReference>
<feature type="domain" description="OB-fold nucleic acid binding" evidence="8">
    <location>
        <begin position="11"/>
        <end position="104"/>
    </location>
</feature>
<reference evidence="10" key="1">
    <citation type="submission" date="2010-03" db="EMBL/GenBank/DDBJ databases">
        <title>The genome sequence of Synergistetes sp. SGP1.</title>
        <authorList>
            <consortium name="metaHIT consortium -- http://www.metahit.eu/"/>
            <person name="Pajon A."/>
            <person name="Turner K."/>
            <person name="Parkhill J."/>
            <person name="Wade W."/>
            <person name="Vartoukian S."/>
        </authorList>
    </citation>
    <scope>NUCLEOTIDE SEQUENCE [LARGE SCALE GENOMIC DNA]</scope>
    <source>
        <strain evidence="10">SGP1</strain>
    </source>
</reference>
<dbReference type="GO" id="GO:0005737">
    <property type="term" value="C:cytoplasm"/>
    <property type="evidence" value="ECO:0007669"/>
    <property type="project" value="UniProtKB-SubCell"/>
</dbReference>
<dbReference type="HAMAP" id="MF_00378">
    <property type="entry name" value="Exonuc_7_L"/>
    <property type="match status" value="1"/>
</dbReference>
<evidence type="ECO:0000256" key="3">
    <source>
        <dbReference type="ARBA" id="ARBA00022801"/>
    </source>
</evidence>
<proteinExistence type="inferred from homology"/>
<gene>
    <name evidence="5" type="primary">xseA</name>
    <name evidence="9" type="ORF">SY1_07140</name>
</gene>
<comment type="similarity">
    <text evidence="5 6">Belongs to the XseA family.</text>
</comment>
<dbReference type="GO" id="GO:0008855">
    <property type="term" value="F:exodeoxyribonuclease VII activity"/>
    <property type="evidence" value="ECO:0007669"/>
    <property type="project" value="UniProtKB-UniRule"/>
</dbReference>
<dbReference type="GO" id="GO:0003676">
    <property type="term" value="F:nucleic acid binding"/>
    <property type="evidence" value="ECO:0007669"/>
    <property type="project" value="InterPro"/>
</dbReference>
<dbReference type="GO" id="GO:0006308">
    <property type="term" value="P:DNA catabolic process"/>
    <property type="evidence" value="ECO:0007669"/>
    <property type="project" value="UniProtKB-UniRule"/>
</dbReference>
<reference evidence="9 10" key="2">
    <citation type="submission" date="2010-03" db="EMBL/GenBank/DDBJ databases">
        <authorList>
            <person name="Pajon A."/>
        </authorList>
    </citation>
    <scope>NUCLEOTIDE SEQUENCE [LARGE SCALE GENOMIC DNA]</scope>
    <source>
        <strain evidence="9 10">SGP1</strain>
    </source>
</reference>
<name>A0AB94IWD0_9BACT</name>
<evidence type="ECO:0000259" key="7">
    <source>
        <dbReference type="Pfam" id="PF02601"/>
    </source>
</evidence>
<dbReference type="EMBL" id="FP929056">
    <property type="protein sequence ID" value="CBL28057.1"/>
    <property type="molecule type" value="Genomic_DNA"/>
</dbReference>
<organism evidence="9 10">
    <name type="scientific">Fretibacterium fastidiosum</name>
    <dbReference type="NCBI Taxonomy" id="651822"/>
    <lineage>
        <taxon>Bacteria</taxon>
        <taxon>Thermotogati</taxon>
        <taxon>Synergistota</taxon>
        <taxon>Synergistia</taxon>
        <taxon>Synergistales</taxon>
        <taxon>Aminobacteriaceae</taxon>
        <taxon>Fretibacterium</taxon>
    </lineage>
</organism>
<evidence type="ECO:0000256" key="2">
    <source>
        <dbReference type="ARBA" id="ARBA00022722"/>
    </source>
</evidence>
<evidence type="ECO:0000256" key="4">
    <source>
        <dbReference type="ARBA" id="ARBA00022839"/>
    </source>
</evidence>
<dbReference type="Proteomes" id="UP000008957">
    <property type="component" value="Chromosome"/>
</dbReference>
<evidence type="ECO:0000256" key="5">
    <source>
        <dbReference type="HAMAP-Rule" id="MF_00378"/>
    </source>
</evidence>
<keyword evidence="4 5" id="KW-0269">Exonuclease</keyword>